<accession>A0A9W8A960</accession>
<protein>
    <submittedName>
        <fullName evidence="7">Cdc7p-Dbf4p kinase complex regulatory subunit</fullName>
    </submittedName>
</protein>
<dbReference type="EMBL" id="JANBPT010000180">
    <property type="protein sequence ID" value="KAJ1926243.1"/>
    <property type="molecule type" value="Genomic_DNA"/>
</dbReference>
<feature type="compositionally biased region" description="Low complexity" evidence="5">
    <location>
        <begin position="317"/>
        <end position="328"/>
    </location>
</feature>
<dbReference type="GO" id="GO:0008270">
    <property type="term" value="F:zinc ion binding"/>
    <property type="evidence" value="ECO:0007669"/>
    <property type="project" value="UniProtKB-KW"/>
</dbReference>
<keyword evidence="8" id="KW-1185">Reference proteome</keyword>
<evidence type="ECO:0000313" key="8">
    <source>
        <dbReference type="Proteomes" id="UP001150569"/>
    </source>
</evidence>
<reference evidence="7" key="1">
    <citation type="submission" date="2022-07" db="EMBL/GenBank/DDBJ databases">
        <title>Phylogenomic reconstructions and comparative analyses of Kickxellomycotina fungi.</title>
        <authorList>
            <person name="Reynolds N.K."/>
            <person name="Stajich J.E."/>
            <person name="Barry K."/>
            <person name="Grigoriev I.V."/>
            <person name="Crous P."/>
            <person name="Smith M.E."/>
        </authorList>
    </citation>
    <scope>NUCLEOTIDE SEQUENCE</scope>
    <source>
        <strain evidence="7">RSA 861</strain>
    </source>
</reference>
<dbReference type="PROSITE" id="PS51265">
    <property type="entry name" value="ZF_DBF4"/>
    <property type="match status" value="1"/>
</dbReference>
<feature type="domain" description="DBF4-type" evidence="6">
    <location>
        <begin position="474"/>
        <end position="523"/>
    </location>
</feature>
<evidence type="ECO:0000256" key="5">
    <source>
        <dbReference type="SAM" id="MobiDB-lite"/>
    </source>
</evidence>
<dbReference type="PANTHER" id="PTHR15375:SF26">
    <property type="entry name" value="PROTEIN CHIFFON"/>
    <property type="match status" value="1"/>
</dbReference>
<proteinExistence type="predicted"/>
<name>A0A9W8A960_9FUNG</name>
<dbReference type="OrthoDB" id="21380at2759"/>
<dbReference type="AlphaFoldDB" id="A0A9W8A960"/>
<comment type="caution">
    <text evidence="7">The sequence shown here is derived from an EMBL/GenBank/DDBJ whole genome shotgun (WGS) entry which is preliminary data.</text>
</comment>
<dbReference type="GO" id="GO:0010571">
    <property type="term" value="P:positive regulation of nuclear cell cycle DNA replication"/>
    <property type="evidence" value="ECO:0007669"/>
    <property type="project" value="TreeGrafter"/>
</dbReference>
<feature type="region of interest" description="Disordered" evidence="5">
    <location>
        <begin position="381"/>
        <end position="403"/>
    </location>
</feature>
<dbReference type="SUPFAM" id="SSF52113">
    <property type="entry name" value="BRCT domain"/>
    <property type="match status" value="1"/>
</dbReference>
<feature type="compositionally biased region" description="Polar residues" evidence="5">
    <location>
        <begin position="381"/>
        <end position="400"/>
    </location>
</feature>
<keyword evidence="1" id="KW-0479">Metal-binding</keyword>
<dbReference type="InterPro" id="IPR013939">
    <property type="entry name" value="Regulatory_Dfp1/Him1"/>
</dbReference>
<feature type="region of interest" description="Disordered" evidence="5">
    <location>
        <begin position="295"/>
        <end position="336"/>
    </location>
</feature>
<dbReference type="Gene3D" id="6.10.250.3410">
    <property type="entry name" value="DBF zinc finger"/>
    <property type="match status" value="1"/>
</dbReference>
<dbReference type="FunFam" id="6.10.250.3410:FF:000001">
    <property type="entry name" value="Protein DBF4 homolog A"/>
    <property type="match status" value="1"/>
</dbReference>
<feature type="compositionally biased region" description="Polar residues" evidence="5">
    <location>
        <begin position="297"/>
        <end position="307"/>
    </location>
</feature>
<evidence type="ECO:0000256" key="2">
    <source>
        <dbReference type="ARBA" id="ARBA00022771"/>
    </source>
</evidence>
<dbReference type="GO" id="GO:0003676">
    <property type="term" value="F:nucleic acid binding"/>
    <property type="evidence" value="ECO:0007669"/>
    <property type="project" value="InterPro"/>
</dbReference>
<keyword evidence="3" id="KW-0862">Zinc</keyword>
<evidence type="ECO:0000313" key="7">
    <source>
        <dbReference type="EMBL" id="KAJ1926243.1"/>
    </source>
</evidence>
<dbReference type="GO" id="GO:1901987">
    <property type="term" value="P:regulation of cell cycle phase transition"/>
    <property type="evidence" value="ECO:0007669"/>
    <property type="project" value="TreeGrafter"/>
</dbReference>
<dbReference type="InterPro" id="IPR051590">
    <property type="entry name" value="Replication_Regulatory_Kinase"/>
</dbReference>
<dbReference type="Pfam" id="PF08630">
    <property type="entry name" value="Dfp1_Him1_M"/>
    <property type="match status" value="1"/>
</dbReference>
<dbReference type="CDD" id="cd00027">
    <property type="entry name" value="BRCT"/>
    <property type="match status" value="1"/>
</dbReference>
<evidence type="ECO:0000256" key="1">
    <source>
        <dbReference type="ARBA" id="ARBA00022723"/>
    </source>
</evidence>
<dbReference type="InterPro" id="IPR036420">
    <property type="entry name" value="BRCT_dom_sf"/>
</dbReference>
<dbReference type="Gene3D" id="3.40.50.10190">
    <property type="entry name" value="BRCT domain"/>
    <property type="match status" value="1"/>
</dbReference>
<sequence>MDAQSTAYVAAHRGLQPQPLHHAYPSQPQLLPRLSAIAPVPLLSTNNAAVRWPVTYAGDTLPTPAALYYSTSHPTEQPTGADWSLEAYRQAFPSYTFCFEDIAFPTVSAISQQIQYLGGTIEPYFSARVTHVVVSDHRSLVSAAPSLVALAQLWNRHVWPLSYLTDRLLRYLPAPPTYHPRPAPPGMLSHPSQLLYPLRPLQPMPPAGTDRPDARYLKQYYLLVEDTTQEHRPIALREYSPPKEGAEPAWPDMHDVPAGRCPYIRYKDLPRQTDLLRTPPTADSPVLRSIRHMGRGRSNSAGSTSHCSHLLPPASSTYTLTPGHTTPTAQDSRRRPVEDTWDTLFPITKRQRVTAAPSPLAEFILPALQDPKALPLYATPRATSRAASPHGSTATPNSGFLPTPPAVLTPPTLPGSYFTVLSGSSTATVSPFKHPPLPLQAATPTAVANPVATAVPSPVLNPPIVSASKSTARPAAKSGYCENCRLKYDHLGDHIASDLHRKYARNARHFNDLDSLLAGCARPRVST</sequence>
<organism evidence="7 8">
    <name type="scientific">Tieghemiomyces parasiticus</name>
    <dbReference type="NCBI Taxonomy" id="78921"/>
    <lineage>
        <taxon>Eukaryota</taxon>
        <taxon>Fungi</taxon>
        <taxon>Fungi incertae sedis</taxon>
        <taxon>Zoopagomycota</taxon>
        <taxon>Kickxellomycotina</taxon>
        <taxon>Dimargaritomycetes</taxon>
        <taxon>Dimargaritales</taxon>
        <taxon>Dimargaritaceae</taxon>
        <taxon>Tieghemiomyces</taxon>
    </lineage>
</organism>
<dbReference type="Pfam" id="PF07535">
    <property type="entry name" value="zf-DBF"/>
    <property type="match status" value="1"/>
</dbReference>
<keyword evidence="2 4" id="KW-0863">Zinc-finger</keyword>
<gene>
    <name evidence="7" type="primary">DBF4_2</name>
    <name evidence="7" type="ORF">IWQ60_003966</name>
</gene>
<dbReference type="GO" id="GO:0031431">
    <property type="term" value="C:Dbf4-dependent protein kinase complex"/>
    <property type="evidence" value="ECO:0007669"/>
    <property type="project" value="TreeGrafter"/>
</dbReference>
<dbReference type="GO" id="GO:0043539">
    <property type="term" value="F:protein serine/threonine kinase activator activity"/>
    <property type="evidence" value="ECO:0007669"/>
    <property type="project" value="TreeGrafter"/>
</dbReference>
<dbReference type="Proteomes" id="UP001150569">
    <property type="component" value="Unassembled WGS sequence"/>
</dbReference>
<evidence type="ECO:0000256" key="4">
    <source>
        <dbReference type="PROSITE-ProRule" id="PRU00600"/>
    </source>
</evidence>
<evidence type="ECO:0000256" key="3">
    <source>
        <dbReference type="ARBA" id="ARBA00022833"/>
    </source>
</evidence>
<evidence type="ECO:0000259" key="6">
    <source>
        <dbReference type="PROSITE" id="PS51265"/>
    </source>
</evidence>
<dbReference type="PANTHER" id="PTHR15375">
    <property type="entry name" value="ACTIVATOR OF S-PHASE KINASE-RELATED"/>
    <property type="match status" value="1"/>
</dbReference>
<dbReference type="InterPro" id="IPR006572">
    <property type="entry name" value="Znf_DBF"/>
</dbReference>
<dbReference type="SMART" id="SM00586">
    <property type="entry name" value="ZnF_DBF"/>
    <property type="match status" value="1"/>
</dbReference>
<dbReference type="InterPro" id="IPR038545">
    <property type="entry name" value="Znf_DBF_sf"/>
</dbReference>